<dbReference type="EMBL" id="JACHGH010000006">
    <property type="protein sequence ID" value="MBB6453942.1"/>
    <property type="molecule type" value="Genomic_DNA"/>
</dbReference>
<evidence type="ECO:0000313" key="3">
    <source>
        <dbReference type="Proteomes" id="UP000581688"/>
    </source>
</evidence>
<proteinExistence type="inferred from homology"/>
<evidence type="ECO:0000256" key="1">
    <source>
        <dbReference type="HAMAP-Rule" id="MF_00800"/>
    </source>
</evidence>
<dbReference type="Pfam" id="PF04260">
    <property type="entry name" value="DUF436"/>
    <property type="match status" value="1"/>
</dbReference>
<gene>
    <name evidence="2" type="ORF">HNQ94_002393</name>
</gene>
<dbReference type="Gene3D" id="3.40.50.10360">
    <property type="entry name" value="Hypothetical protein TT1679"/>
    <property type="match status" value="1"/>
</dbReference>
<protein>
    <recommendedName>
        <fullName evidence="1">UPF0340 protein HNQ94_002393</fullName>
    </recommendedName>
</protein>
<accession>A0A841Q6L1</accession>
<reference evidence="2 3" key="1">
    <citation type="submission" date="2020-08" db="EMBL/GenBank/DDBJ databases">
        <title>Genomic Encyclopedia of Type Strains, Phase IV (KMG-IV): sequencing the most valuable type-strain genomes for metagenomic binning, comparative biology and taxonomic classification.</title>
        <authorList>
            <person name="Goeker M."/>
        </authorList>
    </citation>
    <scope>NUCLEOTIDE SEQUENCE [LARGE SCALE GENOMIC DNA]</scope>
    <source>
        <strain evidence="2 3">DSM 19612</strain>
    </source>
</reference>
<sequence>MTGINTSELKKHVQEIVEEWISLDILERDHIFVVGCSTSEVAGERIGTAGNEEIAQVLFEELKVLQDTVGVKLAFQCCEHLNRALVVEKETMKVYNLSEVSAVPIPGAGGSMAAYAYRHMNTPVLVENIVAHAGMDIGDTFIGMHIKHVAVPIRLKQKNIGSAHVTAARTRPKLIGGERAVYKLDSPTAKTCD</sequence>
<dbReference type="PIRSF" id="PIRSF007510">
    <property type="entry name" value="UCP007510"/>
    <property type="match status" value="1"/>
</dbReference>
<dbReference type="InterPro" id="IPR006340">
    <property type="entry name" value="DUF436"/>
</dbReference>
<keyword evidence="3" id="KW-1185">Reference proteome</keyword>
<dbReference type="Proteomes" id="UP000581688">
    <property type="component" value="Unassembled WGS sequence"/>
</dbReference>
<dbReference type="HAMAP" id="MF_00800">
    <property type="entry name" value="UPF0340"/>
    <property type="match status" value="1"/>
</dbReference>
<name>A0A841Q6L1_9BACI</name>
<dbReference type="NCBIfam" id="TIGR01440">
    <property type="entry name" value="TIGR01440 family protein"/>
    <property type="match status" value="1"/>
</dbReference>
<comment type="similarity">
    <text evidence="1">Belongs to the UPF0340 family.</text>
</comment>
<dbReference type="InterPro" id="IPR028345">
    <property type="entry name" value="Antibiotic_NAT-like"/>
</dbReference>
<dbReference type="SUPFAM" id="SSF110710">
    <property type="entry name" value="TTHA0583/YokD-like"/>
    <property type="match status" value="1"/>
</dbReference>
<organism evidence="2 3">
    <name type="scientific">Salirhabdus euzebyi</name>
    <dbReference type="NCBI Taxonomy" id="394506"/>
    <lineage>
        <taxon>Bacteria</taxon>
        <taxon>Bacillati</taxon>
        <taxon>Bacillota</taxon>
        <taxon>Bacilli</taxon>
        <taxon>Bacillales</taxon>
        <taxon>Bacillaceae</taxon>
        <taxon>Salirhabdus</taxon>
    </lineage>
</organism>
<comment type="caution">
    <text evidence="2">The sequence shown here is derived from an EMBL/GenBank/DDBJ whole genome shotgun (WGS) entry which is preliminary data.</text>
</comment>
<dbReference type="AlphaFoldDB" id="A0A841Q6L1"/>
<evidence type="ECO:0000313" key="2">
    <source>
        <dbReference type="EMBL" id="MBB6453942.1"/>
    </source>
</evidence>